<reference evidence="4" key="1">
    <citation type="journal article" date="2019" name="Int. J. Syst. Evol. Microbiol.">
        <title>The Global Catalogue of Microorganisms (GCM) 10K type strain sequencing project: providing services to taxonomists for standard genome sequencing and annotation.</title>
        <authorList>
            <consortium name="The Broad Institute Genomics Platform"/>
            <consortium name="The Broad Institute Genome Sequencing Center for Infectious Disease"/>
            <person name="Wu L."/>
            <person name="Ma J."/>
        </authorList>
    </citation>
    <scope>NUCLEOTIDE SEQUENCE [LARGE SCALE GENOMIC DNA]</scope>
    <source>
        <strain evidence="4">JCM 18542</strain>
    </source>
</reference>
<feature type="transmembrane region" description="Helical" evidence="2">
    <location>
        <begin position="537"/>
        <end position="555"/>
    </location>
</feature>
<feature type="transmembrane region" description="Helical" evidence="2">
    <location>
        <begin position="118"/>
        <end position="142"/>
    </location>
</feature>
<feature type="transmembrane region" description="Helical" evidence="2">
    <location>
        <begin position="595"/>
        <end position="613"/>
    </location>
</feature>
<dbReference type="EMBL" id="BAABKQ010000001">
    <property type="protein sequence ID" value="GAA4810113.1"/>
    <property type="molecule type" value="Genomic_DNA"/>
</dbReference>
<feature type="transmembrane region" description="Helical" evidence="2">
    <location>
        <begin position="205"/>
        <end position="226"/>
    </location>
</feature>
<feature type="transmembrane region" description="Helical" evidence="2">
    <location>
        <begin position="332"/>
        <end position="352"/>
    </location>
</feature>
<feature type="transmembrane region" description="Helical" evidence="2">
    <location>
        <begin position="434"/>
        <end position="457"/>
    </location>
</feature>
<keyword evidence="4" id="KW-1185">Reference proteome</keyword>
<feature type="compositionally biased region" description="Pro residues" evidence="1">
    <location>
        <begin position="63"/>
        <end position="76"/>
    </location>
</feature>
<dbReference type="RefSeq" id="WP_345602189.1">
    <property type="nucleotide sequence ID" value="NZ_BAABKQ010000001.1"/>
</dbReference>
<feature type="transmembrane region" description="Helical" evidence="2">
    <location>
        <begin position="256"/>
        <end position="273"/>
    </location>
</feature>
<feature type="transmembrane region" description="Helical" evidence="2">
    <location>
        <begin position="358"/>
        <end position="376"/>
    </location>
</feature>
<evidence type="ECO:0000313" key="3">
    <source>
        <dbReference type="EMBL" id="GAA4810113.1"/>
    </source>
</evidence>
<proteinExistence type="predicted"/>
<keyword evidence="2" id="KW-1133">Transmembrane helix</keyword>
<name>A0ABP9CFJ4_9ACTN</name>
<feature type="transmembrane region" description="Helical" evidence="2">
    <location>
        <begin position="233"/>
        <end position="250"/>
    </location>
</feature>
<organism evidence="3 4">
    <name type="scientific">Tomitella cavernea</name>
    <dbReference type="NCBI Taxonomy" id="1387982"/>
    <lineage>
        <taxon>Bacteria</taxon>
        <taxon>Bacillati</taxon>
        <taxon>Actinomycetota</taxon>
        <taxon>Actinomycetes</taxon>
        <taxon>Mycobacteriales</taxon>
        <taxon>Tomitella</taxon>
    </lineage>
</organism>
<feature type="transmembrane region" description="Helical" evidence="2">
    <location>
        <begin position="280"/>
        <end position="297"/>
    </location>
</feature>
<dbReference type="Proteomes" id="UP001500839">
    <property type="component" value="Unassembled WGS sequence"/>
</dbReference>
<feature type="transmembrane region" description="Helical" evidence="2">
    <location>
        <begin position="502"/>
        <end position="525"/>
    </location>
</feature>
<feature type="transmembrane region" description="Helical" evidence="2">
    <location>
        <begin position="469"/>
        <end position="490"/>
    </location>
</feature>
<feature type="transmembrane region" description="Helical" evidence="2">
    <location>
        <begin position="154"/>
        <end position="174"/>
    </location>
</feature>
<gene>
    <name evidence="3" type="ORF">GCM10023353_12940</name>
</gene>
<feature type="transmembrane region" description="Helical" evidence="2">
    <location>
        <begin position="383"/>
        <end position="403"/>
    </location>
</feature>
<keyword evidence="2" id="KW-0812">Transmembrane</keyword>
<feature type="transmembrane region" description="Helical" evidence="2">
    <location>
        <begin position="303"/>
        <end position="325"/>
    </location>
</feature>
<dbReference type="PANTHER" id="PTHR38434">
    <property type="entry name" value="BLL2549 PROTEIN"/>
    <property type="match status" value="1"/>
</dbReference>
<dbReference type="Pfam" id="PF10101">
    <property type="entry name" value="DUF2339"/>
    <property type="match status" value="1"/>
</dbReference>
<evidence type="ECO:0000256" key="1">
    <source>
        <dbReference type="SAM" id="MobiDB-lite"/>
    </source>
</evidence>
<dbReference type="PANTHER" id="PTHR38434:SF1">
    <property type="entry name" value="BLL2549 PROTEIN"/>
    <property type="match status" value="1"/>
</dbReference>
<evidence type="ECO:0000256" key="2">
    <source>
        <dbReference type="SAM" id="Phobius"/>
    </source>
</evidence>
<comment type="caution">
    <text evidence="3">The sequence shown here is derived from an EMBL/GenBank/DDBJ whole genome shotgun (WGS) entry which is preliminary data.</text>
</comment>
<feature type="transmembrane region" description="Helical" evidence="2">
    <location>
        <begin position="567"/>
        <end position="589"/>
    </location>
</feature>
<evidence type="ECO:0000313" key="4">
    <source>
        <dbReference type="Proteomes" id="UP001500839"/>
    </source>
</evidence>
<protein>
    <submittedName>
        <fullName evidence="3">DUF2339 domain-containing protein</fullName>
    </submittedName>
</protein>
<accession>A0ABP9CFJ4</accession>
<sequence>MNDNAPSSSAEHIDGQLRELAQRLAAVSNDFAVFAAARRAPTAGPVADNPPPVPRPRQEYPPQYAPPPVPQRPYPQQPQSGQPYPHRPYLYPPQLPQPSRRPAAAPGERLAAAAERGLIGRVLAVGGAVITLVGVVLLLVLAAQAGLLRPEVRVVGGAVFAVALVAAGAHVGGAAERRTGAIALVATGVAAGLFDTLAASSIYHWLPATAAIAVGAAITAGGAWQACRWDSQALCVLVSVPLLVFAPIVTAGVDETLIGATLAYAAAMLWPQVRRDWTALFLVNTAAATLPLLFAGVGEDLNAWFVGAAVAAGLTLALASAVILLPSSTRGALLGLGSAIAALPVFTLPTVLDRPMAAVVAGVCTALLAAAAFGTAHRTAVPVSCRITWVSAAAVTALAAIAYASSIDAVAPALLSTAVVMGLATHRAGTLRRVLLIIATVFGATGLAAMIYAGAITQLTVPGGIDPSIRASMLISTLVAIAAAAALTAAWADDAGTEDGPVWIAGGVVMLSLVTQLCISTADLITGGTDGGFRGGHTAATLVWFATAAAALLWARSAAGRARTVALATGLVVIAAGVAKLLLFDLAALSGMFRVIAFVAAGLVLLALGVAYAQRLTGEGPDRQPAADTAGPRNL</sequence>
<feature type="compositionally biased region" description="Low complexity" evidence="1">
    <location>
        <begin position="97"/>
        <end position="107"/>
    </location>
</feature>
<keyword evidence="2" id="KW-0472">Membrane</keyword>
<feature type="region of interest" description="Disordered" evidence="1">
    <location>
        <begin position="39"/>
        <end position="107"/>
    </location>
</feature>
<feature type="transmembrane region" description="Helical" evidence="2">
    <location>
        <begin position="181"/>
        <end position="199"/>
    </location>
</feature>
<dbReference type="InterPro" id="IPR019286">
    <property type="entry name" value="DUF2339_TM"/>
</dbReference>
<feature type="compositionally biased region" description="Low complexity" evidence="1">
    <location>
        <begin position="77"/>
        <end position="89"/>
    </location>
</feature>